<keyword evidence="2" id="KW-0966">Cell projection</keyword>
<protein>
    <submittedName>
        <fullName evidence="2">Flagellar associated protein</fullName>
    </submittedName>
</protein>
<evidence type="ECO:0000313" key="2">
    <source>
        <dbReference type="EMBL" id="GBF89007.1"/>
    </source>
</evidence>
<dbReference type="PANTHER" id="PTHR38019:SF1">
    <property type="entry name" value="N-ACETYLTRANSFERASE DOMAIN-CONTAINING PROTEIN"/>
    <property type="match status" value="1"/>
</dbReference>
<accession>A0A2V0NVN8</accession>
<comment type="caution">
    <text evidence="2">The sequence shown here is derived from an EMBL/GenBank/DDBJ whole genome shotgun (WGS) entry which is preliminary data.</text>
</comment>
<feature type="compositionally biased region" description="Gly residues" evidence="1">
    <location>
        <begin position="124"/>
        <end position="149"/>
    </location>
</feature>
<feature type="compositionally biased region" description="Basic and acidic residues" evidence="1">
    <location>
        <begin position="369"/>
        <end position="414"/>
    </location>
</feature>
<dbReference type="InParanoid" id="A0A2V0NVN8"/>
<gene>
    <name evidence="2" type="ORF">Rsub_01506</name>
</gene>
<reference evidence="2 3" key="1">
    <citation type="journal article" date="2018" name="Sci. Rep.">
        <title>Raphidocelis subcapitata (=Pseudokirchneriella subcapitata) provides an insight into genome evolution and environmental adaptations in the Sphaeropleales.</title>
        <authorList>
            <person name="Suzuki S."/>
            <person name="Yamaguchi H."/>
            <person name="Nakajima N."/>
            <person name="Kawachi M."/>
        </authorList>
    </citation>
    <scope>NUCLEOTIDE SEQUENCE [LARGE SCALE GENOMIC DNA]</scope>
    <source>
        <strain evidence="2 3">NIES-35</strain>
    </source>
</reference>
<name>A0A2V0NVN8_9CHLO</name>
<evidence type="ECO:0000256" key="1">
    <source>
        <dbReference type="SAM" id="MobiDB-lite"/>
    </source>
</evidence>
<evidence type="ECO:0000313" key="3">
    <source>
        <dbReference type="Proteomes" id="UP000247498"/>
    </source>
</evidence>
<dbReference type="PANTHER" id="PTHR38019">
    <property type="entry name" value="KDA ANTIGEN P200, PUTATIVE-RELATED"/>
    <property type="match status" value="1"/>
</dbReference>
<feature type="compositionally biased region" description="Basic and acidic residues" evidence="1">
    <location>
        <begin position="254"/>
        <end position="291"/>
    </location>
</feature>
<dbReference type="AlphaFoldDB" id="A0A2V0NVN8"/>
<keyword evidence="2" id="KW-0969">Cilium</keyword>
<dbReference type="STRING" id="307507.A0A2V0NVN8"/>
<organism evidence="2 3">
    <name type="scientific">Raphidocelis subcapitata</name>
    <dbReference type="NCBI Taxonomy" id="307507"/>
    <lineage>
        <taxon>Eukaryota</taxon>
        <taxon>Viridiplantae</taxon>
        <taxon>Chlorophyta</taxon>
        <taxon>core chlorophytes</taxon>
        <taxon>Chlorophyceae</taxon>
        <taxon>CS clade</taxon>
        <taxon>Sphaeropleales</taxon>
        <taxon>Selenastraceae</taxon>
        <taxon>Raphidocelis</taxon>
    </lineage>
</organism>
<proteinExistence type="predicted"/>
<keyword evidence="2" id="KW-0282">Flagellum</keyword>
<dbReference type="OrthoDB" id="200110at2759"/>
<feature type="region of interest" description="Disordered" evidence="1">
    <location>
        <begin position="254"/>
        <end position="335"/>
    </location>
</feature>
<keyword evidence="3" id="KW-1185">Reference proteome</keyword>
<dbReference type="Proteomes" id="UP000247498">
    <property type="component" value="Unassembled WGS sequence"/>
</dbReference>
<sequence>MSSPHRPASAWLTQLQRAKAESTNSAKPKTTIQDLIERANAIGAEGEPSRPESALIPTSPRSVEACFRLGLDPLDLVYRPVSYFKRPGEPQELTAKRHSHHETLRQERLAALVEERKKLIDGGVELGGGAPGATAGASGGRAGGGGGGAAPDSAATSAMIEKEKHKLEVLKRRQERDIQQMLQYEVTRKQLLDKQQKKIEAMEARAAELRHQKAEHERQWAVAQRERELAKLAEEQERDREALRIAAERYRRERELHRKEAEDARRRKKEAFQREVERREKVEEARRETERILAAQEAEVKARKAEMERRDKERLERMEKEAAERAASNAIKKKKAEERIANALSQNEAILFQRRADFEEREAASEARRRAMEEERRAADERKRAEEERQQAERRGKYELSLQREEERKQDIKSRAARKQVVLDEADGARRSANSTRRVDRELFNGLRRDKVDAIQKMQAYQRQLLLEKIMEENEKTARLLEQRRAIQEQRKAANMAASMHRNKVASLMESMRSIKNIEKMAPNGRIDAAMVANQLASL</sequence>
<feature type="region of interest" description="Disordered" evidence="1">
    <location>
        <begin position="124"/>
        <end position="156"/>
    </location>
</feature>
<dbReference type="EMBL" id="BDRX01000007">
    <property type="protein sequence ID" value="GBF89007.1"/>
    <property type="molecule type" value="Genomic_DNA"/>
</dbReference>
<feature type="compositionally biased region" description="Basic and acidic residues" evidence="1">
    <location>
        <begin position="298"/>
        <end position="324"/>
    </location>
</feature>
<feature type="region of interest" description="Disordered" evidence="1">
    <location>
        <begin position="369"/>
        <end position="419"/>
    </location>
</feature>